<gene>
    <name evidence="4" type="ORF">HNY73_006994</name>
</gene>
<dbReference type="Pfam" id="PF16763">
    <property type="entry name" value="Spidroin_N"/>
    <property type="match status" value="1"/>
</dbReference>
<reference evidence="4" key="2">
    <citation type="submission" date="2020-06" db="EMBL/GenBank/DDBJ databases">
        <authorList>
            <person name="Sheffer M."/>
        </authorList>
    </citation>
    <scope>NUCLEOTIDE SEQUENCE</scope>
</reference>
<dbReference type="InterPro" id="IPR031913">
    <property type="entry name" value="Spidroin_N"/>
</dbReference>
<evidence type="ECO:0000259" key="3">
    <source>
        <dbReference type="Pfam" id="PF16763"/>
    </source>
</evidence>
<feature type="region of interest" description="Disordered" evidence="1">
    <location>
        <begin position="157"/>
        <end position="262"/>
    </location>
</feature>
<evidence type="ECO:0000313" key="4">
    <source>
        <dbReference type="EMBL" id="KAF8789012.1"/>
    </source>
</evidence>
<name>A0A8T0FF91_ARGBR</name>
<evidence type="ECO:0000313" key="5">
    <source>
        <dbReference type="Proteomes" id="UP000807504"/>
    </source>
</evidence>
<feature type="compositionally biased region" description="Polar residues" evidence="1">
    <location>
        <begin position="179"/>
        <end position="193"/>
    </location>
</feature>
<evidence type="ECO:0000256" key="2">
    <source>
        <dbReference type="SAM" id="SignalP"/>
    </source>
</evidence>
<dbReference type="EMBL" id="JABXBU010000012">
    <property type="protein sequence ID" value="KAF8789012.1"/>
    <property type="molecule type" value="Genomic_DNA"/>
</dbReference>
<organism evidence="4 5">
    <name type="scientific">Argiope bruennichi</name>
    <name type="common">Wasp spider</name>
    <name type="synonym">Aranea bruennichi</name>
    <dbReference type="NCBI Taxonomy" id="94029"/>
    <lineage>
        <taxon>Eukaryota</taxon>
        <taxon>Metazoa</taxon>
        <taxon>Ecdysozoa</taxon>
        <taxon>Arthropoda</taxon>
        <taxon>Chelicerata</taxon>
        <taxon>Arachnida</taxon>
        <taxon>Araneae</taxon>
        <taxon>Araneomorphae</taxon>
        <taxon>Entelegynae</taxon>
        <taxon>Araneoidea</taxon>
        <taxon>Araneidae</taxon>
        <taxon>Argiope</taxon>
    </lineage>
</organism>
<reference evidence="4" key="1">
    <citation type="journal article" date="2020" name="bioRxiv">
        <title>Chromosome-level reference genome of the European wasp spider Argiope bruennichi: a resource for studies on range expansion and evolutionary adaptation.</title>
        <authorList>
            <person name="Sheffer M.M."/>
            <person name="Hoppe A."/>
            <person name="Krehenwinkel H."/>
            <person name="Uhl G."/>
            <person name="Kuss A.W."/>
            <person name="Jensen L."/>
            <person name="Jensen C."/>
            <person name="Gillespie R.G."/>
            <person name="Hoff K.J."/>
            <person name="Prost S."/>
        </authorList>
    </citation>
    <scope>NUCLEOTIDE SEQUENCE</scope>
</reference>
<accession>A0A8T0FF91</accession>
<feature type="compositionally biased region" description="Polar residues" evidence="1">
    <location>
        <begin position="250"/>
        <end position="262"/>
    </location>
</feature>
<protein>
    <recommendedName>
        <fullName evidence="3">Spidroin N-terminal domain-containing protein</fullName>
    </recommendedName>
</protein>
<keyword evidence="5" id="KW-1185">Reference proteome</keyword>
<dbReference type="AlphaFoldDB" id="A0A8T0FF91"/>
<feature type="domain" description="Spidroin N-terminal" evidence="3">
    <location>
        <begin position="32"/>
        <end position="157"/>
    </location>
</feature>
<evidence type="ECO:0000256" key="1">
    <source>
        <dbReference type="SAM" id="MobiDB-lite"/>
    </source>
</evidence>
<comment type="caution">
    <text evidence="4">The sequence shown here is derived from an EMBL/GenBank/DDBJ whole genome shotgun (WGS) entry which is preliminary data.</text>
</comment>
<feature type="compositionally biased region" description="Low complexity" evidence="1">
    <location>
        <begin position="167"/>
        <end position="178"/>
    </location>
</feature>
<dbReference type="Proteomes" id="UP000807504">
    <property type="component" value="Unassembled WGS sequence"/>
</dbReference>
<feature type="compositionally biased region" description="Low complexity" evidence="1">
    <location>
        <begin position="194"/>
        <end position="207"/>
    </location>
</feature>
<dbReference type="InterPro" id="IPR038243">
    <property type="entry name" value="Spidroin_N_sf"/>
</dbReference>
<keyword evidence="2" id="KW-0732">Signal</keyword>
<feature type="compositionally biased region" description="Low complexity" evidence="1">
    <location>
        <begin position="222"/>
        <end position="249"/>
    </location>
</feature>
<proteinExistence type="predicted"/>
<dbReference type="Gene3D" id="1.10.274.70">
    <property type="match status" value="1"/>
</dbReference>
<sequence length="281" mass="29390">MNWLTSLALAVLLLSVQYDAAQSVSSATSRSPWADPAKAGSIMNCLTNKIASSNVLPQQEKEDLESIMDTLMSAIKGASAKGKSSAAQLKAINMAVASSLAEIVVAEDVGNQASIAVKTQALTGALGQCFQAVMGTVDRKFINEINDLIRMFASKSNSDTNEIPDQGASYGASSSASSTFQKTDQNYQASSRNSGSQFSQAAGSQYSRGGESSYNREKQFASNTGQTTFGQTSTGGQISSSQAGGSSNSYYQRAASTTSGAETSYILKFKNPKPKRVAPIG</sequence>
<feature type="chain" id="PRO_5035943408" description="Spidroin N-terminal domain-containing protein" evidence="2">
    <location>
        <begin position="22"/>
        <end position="281"/>
    </location>
</feature>
<feature type="signal peptide" evidence="2">
    <location>
        <begin position="1"/>
        <end position="21"/>
    </location>
</feature>